<dbReference type="InterPro" id="IPR041657">
    <property type="entry name" value="HTH_17"/>
</dbReference>
<protein>
    <submittedName>
        <fullName evidence="2">Transcriptional regulator</fullName>
    </submittedName>
</protein>
<reference evidence="2 3" key="1">
    <citation type="submission" date="2016-01" db="EMBL/GenBank/DDBJ databases">
        <title>The new phylogeny of the genus Mycobacterium.</title>
        <authorList>
            <person name="Tarcisio F."/>
            <person name="Conor M."/>
            <person name="Antonella G."/>
            <person name="Elisabetta G."/>
            <person name="Giulia F.S."/>
            <person name="Sara T."/>
            <person name="Anna F."/>
            <person name="Clotilde B."/>
            <person name="Roberto B."/>
            <person name="Veronica D.S."/>
            <person name="Fabio R."/>
            <person name="Monica P."/>
            <person name="Olivier J."/>
            <person name="Enrico T."/>
            <person name="Nicola S."/>
        </authorList>
    </citation>
    <scope>NUCLEOTIDE SEQUENCE [LARGE SCALE GENOMIC DNA]</scope>
    <source>
        <strain evidence="2 3">DSM 44616</strain>
    </source>
</reference>
<feature type="domain" description="Helix-turn-helix" evidence="1">
    <location>
        <begin position="3"/>
        <end position="53"/>
    </location>
</feature>
<comment type="caution">
    <text evidence="2">The sequence shown here is derived from an EMBL/GenBank/DDBJ whole genome shotgun (WGS) entry which is preliminary data.</text>
</comment>
<dbReference type="RefSeq" id="WP_085255479.1">
    <property type="nucleotide sequence ID" value="NZ_AP022573.1"/>
</dbReference>
<name>A0AAJ3NRH4_9MYCO</name>
<dbReference type="EMBL" id="LQPR01000025">
    <property type="protein sequence ID" value="ORW72148.1"/>
    <property type="molecule type" value="Genomic_DNA"/>
</dbReference>
<dbReference type="AlphaFoldDB" id="A0AAJ3NRH4"/>
<evidence type="ECO:0000313" key="3">
    <source>
        <dbReference type="Proteomes" id="UP000193387"/>
    </source>
</evidence>
<proteinExistence type="predicted"/>
<keyword evidence="3" id="KW-1185">Reference proteome</keyword>
<sequence>MEFLTAAQVSELTGLPQATLRYWRHANQGPASFRLGRRILYRREAVELWIATQEEATTRGGVV</sequence>
<evidence type="ECO:0000259" key="1">
    <source>
        <dbReference type="Pfam" id="PF12728"/>
    </source>
</evidence>
<dbReference type="Pfam" id="PF12728">
    <property type="entry name" value="HTH_17"/>
    <property type="match status" value="1"/>
</dbReference>
<gene>
    <name evidence="2" type="ORF">AWC23_11540</name>
</gene>
<organism evidence="2 3">
    <name type="scientific">Mycobacterium saskatchewanense</name>
    <dbReference type="NCBI Taxonomy" id="220927"/>
    <lineage>
        <taxon>Bacteria</taxon>
        <taxon>Bacillati</taxon>
        <taxon>Actinomycetota</taxon>
        <taxon>Actinomycetes</taxon>
        <taxon>Mycobacteriales</taxon>
        <taxon>Mycobacteriaceae</taxon>
        <taxon>Mycobacterium</taxon>
        <taxon>Mycobacterium simiae complex</taxon>
    </lineage>
</organism>
<evidence type="ECO:0000313" key="2">
    <source>
        <dbReference type="EMBL" id="ORW72148.1"/>
    </source>
</evidence>
<dbReference type="SUPFAM" id="SSF46955">
    <property type="entry name" value="Putative DNA-binding domain"/>
    <property type="match status" value="1"/>
</dbReference>
<dbReference type="InterPro" id="IPR009061">
    <property type="entry name" value="DNA-bd_dom_put_sf"/>
</dbReference>
<accession>A0AAJ3NRH4</accession>
<dbReference type="Proteomes" id="UP000193387">
    <property type="component" value="Unassembled WGS sequence"/>
</dbReference>